<dbReference type="AlphaFoldDB" id="A0A2H3JGG0"/>
<proteinExistence type="predicted"/>
<evidence type="ECO:0000313" key="1">
    <source>
        <dbReference type="EMBL" id="PCH40635.1"/>
    </source>
</evidence>
<dbReference type="Proteomes" id="UP000218811">
    <property type="component" value="Unassembled WGS sequence"/>
</dbReference>
<gene>
    <name evidence="1" type="ORF">WOLCODRAFT_159312</name>
</gene>
<sequence>MPKHSQKCVALDLYTSGLKIWDWAGFQAFTQGTGWFMVSRKAAPNVWSNTTYEAVKAFINQYEDWPYNEWPKKMVAALSGNDSLGVKAWMDWVTSTFGEWHVKQTINTTVHEMGLSLESLVQQAGYVDIPPISEVSLDDVEKPIAQQMFSEDAFESSGTRTWLTQHIHTFIRCELALAWDRYRKKVKKDYIKMKAERQECQDALSKIGQDENGSHAHKYL</sequence>
<dbReference type="EMBL" id="KB468076">
    <property type="protein sequence ID" value="PCH40635.1"/>
    <property type="molecule type" value="Genomic_DNA"/>
</dbReference>
<reference evidence="1 2" key="1">
    <citation type="journal article" date="2012" name="Science">
        <title>The Paleozoic origin of enzymatic lignin decomposition reconstructed from 31 fungal genomes.</title>
        <authorList>
            <person name="Floudas D."/>
            <person name="Binder M."/>
            <person name="Riley R."/>
            <person name="Barry K."/>
            <person name="Blanchette R.A."/>
            <person name="Henrissat B."/>
            <person name="Martinez A.T."/>
            <person name="Otillar R."/>
            <person name="Spatafora J.W."/>
            <person name="Yadav J.S."/>
            <person name="Aerts A."/>
            <person name="Benoit I."/>
            <person name="Boyd A."/>
            <person name="Carlson A."/>
            <person name="Copeland A."/>
            <person name="Coutinho P.M."/>
            <person name="de Vries R.P."/>
            <person name="Ferreira P."/>
            <person name="Findley K."/>
            <person name="Foster B."/>
            <person name="Gaskell J."/>
            <person name="Glotzer D."/>
            <person name="Gorecki P."/>
            <person name="Heitman J."/>
            <person name="Hesse C."/>
            <person name="Hori C."/>
            <person name="Igarashi K."/>
            <person name="Jurgens J.A."/>
            <person name="Kallen N."/>
            <person name="Kersten P."/>
            <person name="Kohler A."/>
            <person name="Kuees U."/>
            <person name="Kumar T.K.A."/>
            <person name="Kuo A."/>
            <person name="LaButti K."/>
            <person name="Larrondo L.F."/>
            <person name="Lindquist E."/>
            <person name="Ling A."/>
            <person name="Lombard V."/>
            <person name="Lucas S."/>
            <person name="Lundell T."/>
            <person name="Martin R."/>
            <person name="McLaughlin D.J."/>
            <person name="Morgenstern I."/>
            <person name="Morin E."/>
            <person name="Murat C."/>
            <person name="Nagy L.G."/>
            <person name="Nolan M."/>
            <person name="Ohm R.A."/>
            <person name="Patyshakuliyeva A."/>
            <person name="Rokas A."/>
            <person name="Ruiz-Duenas F.J."/>
            <person name="Sabat G."/>
            <person name="Salamov A."/>
            <person name="Samejima M."/>
            <person name="Schmutz J."/>
            <person name="Slot J.C."/>
            <person name="St John F."/>
            <person name="Stenlid J."/>
            <person name="Sun H."/>
            <person name="Sun S."/>
            <person name="Syed K."/>
            <person name="Tsang A."/>
            <person name="Wiebenga A."/>
            <person name="Young D."/>
            <person name="Pisabarro A."/>
            <person name="Eastwood D.C."/>
            <person name="Martin F."/>
            <person name="Cullen D."/>
            <person name="Grigoriev I.V."/>
            <person name="Hibbett D.S."/>
        </authorList>
    </citation>
    <scope>NUCLEOTIDE SEQUENCE [LARGE SCALE GENOMIC DNA]</scope>
    <source>
        <strain evidence="1 2">MD-104</strain>
    </source>
</reference>
<protein>
    <submittedName>
        <fullName evidence="1">Uncharacterized protein</fullName>
    </submittedName>
</protein>
<evidence type="ECO:0000313" key="2">
    <source>
        <dbReference type="Proteomes" id="UP000218811"/>
    </source>
</evidence>
<keyword evidence="2" id="KW-1185">Reference proteome</keyword>
<organism evidence="1 2">
    <name type="scientific">Wolfiporia cocos (strain MD-104)</name>
    <name type="common">Brown rot fungus</name>
    <dbReference type="NCBI Taxonomy" id="742152"/>
    <lineage>
        <taxon>Eukaryota</taxon>
        <taxon>Fungi</taxon>
        <taxon>Dikarya</taxon>
        <taxon>Basidiomycota</taxon>
        <taxon>Agaricomycotina</taxon>
        <taxon>Agaricomycetes</taxon>
        <taxon>Polyporales</taxon>
        <taxon>Phaeolaceae</taxon>
        <taxon>Wolfiporia</taxon>
    </lineage>
</organism>
<accession>A0A2H3JGG0</accession>
<name>A0A2H3JGG0_WOLCO</name>